<dbReference type="Proteomes" id="UP000220158">
    <property type="component" value="Chromosome 11"/>
</dbReference>
<dbReference type="OrthoDB" id="941624at2759"/>
<keyword evidence="2" id="KW-0472">Membrane</keyword>
<keyword evidence="2" id="KW-1133">Transmembrane helix</keyword>
<name>A0A1J1H8F9_PLARL</name>
<dbReference type="SUPFAM" id="SSF111126">
    <property type="entry name" value="Ligand-binding domain in the NO signalling and Golgi transport"/>
    <property type="match status" value="1"/>
</dbReference>
<sequence length="221" mass="26134">MYEGKISKTSLLLLINEIIKTNIELLKNNEIELSSFSSNNEDDINEKRLTYEEEEKEKKKKKSIYEKICEGNDKMNNSKYLENDEKNYLNIISTKLKDMGKNIGMKLVERMLIHKNEFNDVKDILKFIGRDIWYILFNKNADKLQTYKKGVYIVIDNDIGIYLKHLLIDNGTNQKNNFIHYFLILIIGIIKGILKRFKIKGYVTYDLNYPHCSFQINIIDD</sequence>
<organism evidence="3 4">
    <name type="scientific">Plasmodium relictum</name>
    <dbReference type="NCBI Taxonomy" id="85471"/>
    <lineage>
        <taxon>Eukaryota</taxon>
        <taxon>Sar</taxon>
        <taxon>Alveolata</taxon>
        <taxon>Apicomplexa</taxon>
        <taxon>Aconoidasida</taxon>
        <taxon>Haemosporida</taxon>
        <taxon>Plasmodiidae</taxon>
        <taxon>Plasmodium</taxon>
        <taxon>Plasmodium (Haemamoeba)</taxon>
    </lineage>
</organism>
<dbReference type="RefSeq" id="XP_028533950.1">
    <property type="nucleotide sequence ID" value="XM_028677575.1"/>
</dbReference>
<dbReference type="InterPro" id="IPR024096">
    <property type="entry name" value="NO_sig/Golgi_transp_ligand-bd"/>
</dbReference>
<evidence type="ECO:0000256" key="2">
    <source>
        <dbReference type="SAM" id="Phobius"/>
    </source>
</evidence>
<proteinExistence type="inferred from homology"/>
<comment type="similarity">
    <text evidence="1">Belongs to the TRAPP small subunits family. BET3 subfamily.</text>
</comment>
<dbReference type="EMBL" id="LN835306">
    <property type="protein sequence ID" value="CRH00949.1"/>
    <property type="molecule type" value="Genomic_DNA"/>
</dbReference>
<keyword evidence="4" id="KW-1185">Reference proteome</keyword>
<dbReference type="InterPro" id="IPR037992">
    <property type="entry name" value="TRAPPC6/Trs33"/>
</dbReference>
<dbReference type="Pfam" id="PF04051">
    <property type="entry name" value="TRAPP"/>
    <property type="match status" value="1"/>
</dbReference>
<accession>A0A1J1H8F9</accession>
<gene>
    <name evidence="3" type="ORF">PRELSG_1129700</name>
</gene>
<dbReference type="GO" id="GO:0006888">
    <property type="term" value="P:endoplasmic reticulum to Golgi vesicle-mediated transport"/>
    <property type="evidence" value="ECO:0007669"/>
    <property type="project" value="TreeGrafter"/>
</dbReference>
<dbReference type="PANTHER" id="PTHR12817:SF0">
    <property type="entry name" value="GEO08327P1"/>
    <property type="match status" value="1"/>
</dbReference>
<dbReference type="GO" id="GO:0005801">
    <property type="term" value="C:cis-Golgi network"/>
    <property type="evidence" value="ECO:0007669"/>
    <property type="project" value="TreeGrafter"/>
</dbReference>
<evidence type="ECO:0000256" key="1">
    <source>
        <dbReference type="ARBA" id="ARBA00006218"/>
    </source>
</evidence>
<dbReference type="PANTHER" id="PTHR12817">
    <property type="entry name" value="TRAFFICKING PROTEIN PARTICLE COMPLEX SUBUNIT 6B"/>
    <property type="match status" value="1"/>
</dbReference>
<keyword evidence="2" id="KW-0812">Transmembrane</keyword>
<protein>
    <submittedName>
        <fullName evidence="3">Trafficking protein particle complex subunit 6A, putative</fullName>
    </submittedName>
</protein>
<dbReference type="KEGG" id="prel:PRELSG_1129700"/>
<dbReference type="Gene3D" id="3.30.1380.20">
    <property type="entry name" value="Trafficking protein particle complex subunit 3"/>
    <property type="match status" value="1"/>
</dbReference>
<dbReference type="VEuPathDB" id="PlasmoDB:PRELSG_1129700"/>
<evidence type="ECO:0000313" key="4">
    <source>
        <dbReference type="Proteomes" id="UP000220158"/>
    </source>
</evidence>
<reference evidence="3 4" key="1">
    <citation type="submission" date="2015-04" db="EMBL/GenBank/DDBJ databases">
        <authorList>
            <consortium name="Pathogen Informatics"/>
        </authorList>
    </citation>
    <scope>NUCLEOTIDE SEQUENCE [LARGE SCALE GENOMIC DNA]</scope>
    <source>
        <strain evidence="3 4">SGS1</strain>
    </source>
</reference>
<feature type="transmembrane region" description="Helical" evidence="2">
    <location>
        <begin position="178"/>
        <end position="194"/>
    </location>
</feature>
<dbReference type="GO" id="GO:0005802">
    <property type="term" value="C:trans-Golgi network"/>
    <property type="evidence" value="ECO:0007669"/>
    <property type="project" value="TreeGrafter"/>
</dbReference>
<dbReference type="AlphaFoldDB" id="A0A1J1H8F9"/>
<dbReference type="InterPro" id="IPR007194">
    <property type="entry name" value="TRAPP_component"/>
</dbReference>
<evidence type="ECO:0000313" key="3">
    <source>
        <dbReference type="EMBL" id="CRH00949.1"/>
    </source>
</evidence>
<dbReference type="GeneID" id="39737076"/>
<dbReference type="OMA" id="NFTHYVL"/>
<dbReference type="GO" id="GO:0030008">
    <property type="term" value="C:TRAPP complex"/>
    <property type="evidence" value="ECO:0007669"/>
    <property type="project" value="TreeGrafter"/>
</dbReference>